<accession>A0A8S0XHT9</accession>
<organism evidence="2 3">
    <name type="scientific">Cyclocybe aegerita</name>
    <name type="common">Black poplar mushroom</name>
    <name type="synonym">Agrocybe aegerita</name>
    <dbReference type="NCBI Taxonomy" id="1973307"/>
    <lineage>
        <taxon>Eukaryota</taxon>
        <taxon>Fungi</taxon>
        <taxon>Dikarya</taxon>
        <taxon>Basidiomycota</taxon>
        <taxon>Agaricomycotina</taxon>
        <taxon>Agaricomycetes</taxon>
        <taxon>Agaricomycetidae</taxon>
        <taxon>Agaricales</taxon>
        <taxon>Agaricineae</taxon>
        <taxon>Bolbitiaceae</taxon>
        <taxon>Cyclocybe</taxon>
    </lineage>
</organism>
<protein>
    <recommendedName>
        <fullName evidence="4">Origin recognition complex subunit 6</fullName>
    </recommendedName>
</protein>
<feature type="compositionally biased region" description="Polar residues" evidence="1">
    <location>
        <begin position="332"/>
        <end position="356"/>
    </location>
</feature>
<dbReference type="OrthoDB" id="3358956at2759"/>
<feature type="compositionally biased region" description="Polar residues" evidence="1">
    <location>
        <begin position="257"/>
        <end position="269"/>
    </location>
</feature>
<dbReference type="Proteomes" id="UP000467700">
    <property type="component" value="Unassembled WGS sequence"/>
</dbReference>
<evidence type="ECO:0000313" key="2">
    <source>
        <dbReference type="EMBL" id="CAA7262879.1"/>
    </source>
</evidence>
<sequence length="462" mass="51932">MHPKDSLLKNFDVSLETATLARQLLRTAQRKTGPGSGRELRELSTGLSAACILVACERLNTTEYSKKSAQVASCLKPTDFKKVYDAVKAVVEEEDKTSAVSYENLHQIYKSMLYREKLAPFILKAEKKLVKIGTLHAPESRIFVSAVYFWVLSAARPDDVPDTQVFAGHHELPIRKFTSVLNLLNDRCMPLRTEIEKAFKQSQKSPAKPSNAPTPRQSPRKAPLRELPSKDSPKKSQRKEAATDVPDRFSPTRRSLRNSSVPETPTKTPIKSAFPQPSTPTREPPPWKKAPIRVLPSKDSPKNRAMAQSPVEDNSMDVDEDLPQTPMKKRQNTSPSKTGTPASTTAFEAALSTPTSARIFEEGSPSKRKASAALFEPIPGRSSPLKRQLATTLDGLSSSESDDDDLYPRRRFRPVYLEHRQWNAKDPRILRLWKKVQELRDGPVRQLIHRTKRRKVSAEEEV</sequence>
<gene>
    <name evidence="2" type="ORF">AAE3_LOCUS5093</name>
</gene>
<evidence type="ECO:0000256" key="1">
    <source>
        <dbReference type="SAM" id="MobiDB-lite"/>
    </source>
</evidence>
<feature type="compositionally biased region" description="Basic and acidic residues" evidence="1">
    <location>
        <begin position="223"/>
        <end position="247"/>
    </location>
</feature>
<evidence type="ECO:0000313" key="3">
    <source>
        <dbReference type="Proteomes" id="UP000467700"/>
    </source>
</evidence>
<comment type="caution">
    <text evidence="2">The sequence shown here is derived from an EMBL/GenBank/DDBJ whole genome shotgun (WGS) entry which is preliminary data.</text>
</comment>
<keyword evidence="3" id="KW-1185">Reference proteome</keyword>
<name>A0A8S0XHT9_CYCAE</name>
<proteinExistence type="predicted"/>
<dbReference type="AlphaFoldDB" id="A0A8S0XHT9"/>
<dbReference type="EMBL" id="CACVBS010000037">
    <property type="protein sequence ID" value="CAA7262879.1"/>
    <property type="molecule type" value="Genomic_DNA"/>
</dbReference>
<reference evidence="2 3" key="1">
    <citation type="submission" date="2020-01" db="EMBL/GenBank/DDBJ databases">
        <authorList>
            <person name="Gupta K D."/>
        </authorList>
    </citation>
    <scope>NUCLEOTIDE SEQUENCE [LARGE SCALE GENOMIC DNA]</scope>
</reference>
<evidence type="ECO:0008006" key="4">
    <source>
        <dbReference type="Google" id="ProtNLM"/>
    </source>
</evidence>
<feature type="region of interest" description="Disordered" evidence="1">
    <location>
        <begin position="198"/>
        <end position="407"/>
    </location>
</feature>